<comment type="similarity">
    <text evidence="6">Belongs to the WD repeat WDR6 family.</text>
</comment>
<dbReference type="Gene3D" id="2.130.10.10">
    <property type="entry name" value="YVTN repeat-like/Quinoprotein amine dehydrogenase"/>
    <property type="match status" value="3"/>
</dbReference>
<evidence type="ECO:0000256" key="3">
    <source>
        <dbReference type="ARBA" id="ARBA00022574"/>
    </source>
</evidence>
<organism evidence="9 10">
    <name type="scientific">Anopheles epiroticus</name>
    <dbReference type="NCBI Taxonomy" id="199890"/>
    <lineage>
        <taxon>Eukaryota</taxon>
        <taxon>Metazoa</taxon>
        <taxon>Ecdysozoa</taxon>
        <taxon>Arthropoda</taxon>
        <taxon>Hexapoda</taxon>
        <taxon>Insecta</taxon>
        <taxon>Pterygota</taxon>
        <taxon>Neoptera</taxon>
        <taxon>Endopterygota</taxon>
        <taxon>Diptera</taxon>
        <taxon>Nematocera</taxon>
        <taxon>Culicoidea</taxon>
        <taxon>Culicidae</taxon>
        <taxon>Anophelinae</taxon>
        <taxon>Anopheles</taxon>
    </lineage>
</organism>
<reference evidence="9" key="2">
    <citation type="submission" date="2020-05" db="UniProtKB">
        <authorList>
            <consortium name="EnsemblMetazoa"/>
        </authorList>
    </citation>
    <scope>IDENTIFICATION</scope>
    <source>
        <strain evidence="9">Epiroticus2</strain>
    </source>
</reference>
<dbReference type="GO" id="GO:0005737">
    <property type="term" value="C:cytoplasm"/>
    <property type="evidence" value="ECO:0007669"/>
    <property type="project" value="UniProtKB-SubCell"/>
</dbReference>
<keyword evidence="3 8" id="KW-0853">WD repeat</keyword>
<evidence type="ECO:0000256" key="7">
    <source>
        <dbReference type="ARBA" id="ARBA00040154"/>
    </source>
</evidence>
<evidence type="ECO:0000256" key="6">
    <source>
        <dbReference type="ARBA" id="ARBA00038255"/>
    </source>
</evidence>
<dbReference type="VEuPathDB" id="VectorBase:AEPI006539"/>
<sequence>MRVLTDATCIKVLCEEKLLIGIGNQLLLVYLSPDGKTLQNIAPLPWRVDKIYGIEARIIEERKYLVIVHAGRAIYSTILDCLSHTFSECALLDIPEEPCRHPVPFIRRRLNDWISRISLLSSTELCIVTSHGVAALLKRANNNHSLHWDVGDKVPCEDGSTLYCSTITGHQWENVIILSGTALGLLLIWPVAGPYRGTVLKSVSAHNGVIFSISCHFASGLLTTTSDDRSIKFWSVKLLKDKESDMRKVELHEERYCFAHTARVFQCRIIDGGQQTLVASIGEDSHLCLWAVDGNLVLKKRLDEGPTLWSMDYDPTNATVFITASNGNLHKYCIRHIIEDGHELCRDKNAMIEISPLLQRNEHLAKIRFLNNGCMVAVTNHNQVMILDRNGKIVKIIERQDSFKCSIVETGATYFYLAGGHCIEVYDINELQLVTSERVTFLHESLADEHGGEVKEGTIRSLNYCARSNTVAICDTSGRCVVFDETIANIVSRHRTPNSAERWLTYFLVLNEALLLMADRSGHLYLFDKFHVNPVFKLTNVHGKLGITTIAVEENSLHLTNMYNLRTTGHDGRICELSVNCATRTVELLTSTKSAIGWIDRKLVRGSKTFYLGFNDCHFLMVDNTNETHVQFDCGGGHRCWDFFYEVSEGSFTYVFIQHKRLKKVLFTPQNNVGSELLLPRFNWHTRACNVLQVAKQGDSYLLLSGGEDNILRINVLNNGNLMEEPRKHVFSHISSIKTIIVKSLGNSALLMISAGGRAQICLTSIDLDSFRIKQEGEHMLLATDSERSRWKTNRRSTFDPETKFMCAAFLSSDRIVFGCSDGYVRIYQLSMTDDKFAVSLAGERFYGRCILKMVSIDHEGTSIFVSMATDGYLCFWDASDLKMPIFRLRHHSSGVNAVDVKQPAVGRFVFATGGDDQSVTISLLEVTNTDGKLQLQLLKQVCENYLHTAQVTGVKLLKDDKMISLGVDQRLYVTRFSNYDSLVVETTINTCIADVKGVSFLEADSEIIVYGCGIEILKLHGI</sequence>
<evidence type="ECO:0000256" key="2">
    <source>
        <dbReference type="ARBA" id="ARBA00022490"/>
    </source>
</evidence>
<dbReference type="GO" id="GO:0030488">
    <property type="term" value="P:tRNA methylation"/>
    <property type="evidence" value="ECO:0007669"/>
    <property type="project" value="TreeGrafter"/>
</dbReference>
<accession>A0A182PHX8</accession>
<evidence type="ECO:0000256" key="8">
    <source>
        <dbReference type="PROSITE-ProRule" id="PRU00221"/>
    </source>
</evidence>
<dbReference type="AlphaFoldDB" id="A0A182PHX8"/>
<proteinExistence type="inferred from homology"/>
<dbReference type="InterPro" id="IPR015943">
    <property type="entry name" value="WD40/YVTN_repeat-like_dom_sf"/>
</dbReference>
<keyword evidence="10" id="KW-1185">Reference proteome</keyword>
<dbReference type="Proteomes" id="UP000075885">
    <property type="component" value="Unassembled WGS sequence"/>
</dbReference>
<dbReference type="EnsemblMetazoa" id="AEPI006539-RA">
    <property type="protein sequence ID" value="AEPI006539-PA"/>
    <property type="gene ID" value="AEPI006539"/>
</dbReference>
<reference evidence="10" key="1">
    <citation type="submission" date="2013-03" db="EMBL/GenBank/DDBJ databases">
        <title>The Genome Sequence of Anopheles epiroticus epiroticus2.</title>
        <authorList>
            <consortium name="The Broad Institute Genomics Platform"/>
            <person name="Neafsey D.E."/>
            <person name="Howell P."/>
            <person name="Walker B."/>
            <person name="Young S.K."/>
            <person name="Zeng Q."/>
            <person name="Gargeya S."/>
            <person name="Fitzgerald M."/>
            <person name="Haas B."/>
            <person name="Abouelleil A."/>
            <person name="Allen A.W."/>
            <person name="Alvarado L."/>
            <person name="Arachchi H.M."/>
            <person name="Berlin A.M."/>
            <person name="Chapman S.B."/>
            <person name="Gainer-Dewar J."/>
            <person name="Goldberg J."/>
            <person name="Griggs A."/>
            <person name="Gujja S."/>
            <person name="Hansen M."/>
            <person name="Howarth C."/>
            <person name="Imamovic A."/>
            <person name="Ireland A."/>
            <person name="Larimer J."/>
            <person name="McCowan C."/>
            <person name="Murphy C."/>
            <person name="Pearson M."/>
            <person name="Poon T.W."/>
            <person name="Priest M."/>
            <person name="Roberts A."/>
            <person name="Saif S."/>
            <person name="Shea T."/>
            <person name="Sisk P."/>
            <person name="Sykes S."/>
            <person name="Wortman J."/>
            <person name="Nusbaum C."/>
            <person name="Birren B."/>
        </authorList>
    </citation>
    <scope>NUCLEOTIDE SEQUENCE [LARGE SCALE GENOMIC DNA]</scope>
    <source>
        <strain evidence="10">Epiroticus2</strain>
    </source>
</reference>
<keyword evidence="2" id="KW-0963">Cytoplasm</keyword>
<keyword evidence="5" id="KW-0677">Repeat</keyword>
<evidence type="ECO:0000313" key="10">
    <source>
        <dbReference type="Proteomes" id="UP000075885"/>
    </source>
</evidence>
<dbReference type="InterPro" id="IPR001680">
    <property type="entry name" value="WD40_rpt"/>
</dbReference>
<dbReference type="PANTHER" id="PTHR14344">
    <property type="entry name" value="WD REPEAT PROTEIN"/>
    <property type="match status" value="1"/>
</dbReference>
<protein>
    <recommendedName>
        <fullName evidence="7">tRNA (34-2'-O)-methyltransferase regulator WDR6</fullName>
    </recommendedName>
</protein>
<evidence type="ECO:0000256" key="5">
    <source>
        <dbReference type="ARBA" id="ARBA00022737"/>
    </source>
</evidence>
<keyword evidence="4" id="KW-0819">tRNA processing</keyword>
<dbReference type="SMART" id="SM00320">
    <property type="entry name" value="WD40"/>
    <property type="match status" value="9"/>
</dbReference>
<evidence type="ECO:0000256" key="4">
    <source>
        <dbReference type="ARBA" id="ARBA00022694"/>
    </source>
</evidence>
<evidence type="ECO:0000256" key="1">
    <source>
        <dbReference type="ARBA" id="ARBA00004496"/>
    </source>
</evidence>
<dbReference type="InterPro" id="IPR051973">
    <property type="entry name" value="tRNA_Anticodon_Mtase-Reg"/>
</dbReference>
<dbReference type="InterPro" id="IPR036322">
    <property type="entry name" value="WD40_repeat_dom_sf"/>
</dbReference>
<dbReference type="SUPFAM" id="SSF50978">
    <property type="entry name" value="WD40 repeat-like"/>
    <property type="match status" value="1"/>
</dbReference>
<comment type="subcellular location">
    <subcellularLocation>
        <location evidence="1">Cytoplasm</location>
    </subcellularLocation>
</comment>
<dbReference type="PANTHER" id="PTHR14344:SF3">
    <property type="entry name" value="WD REPEAT-CONTAINING PROTEIN 6"/>
    <property type="match status" value="1"/>
</dbReference>
<dbReference type="Pfam" id="PF00400">
    <property type="entry name" value="WD40"/>
    <property type="match status" value="1"/>
</dbReference>
<dbReference type="SUPFAM" id="SSF101908">
    <property type="entry name" value="Putative isomerase YbhE"/>
    <property type="match status" value="1"/>
</dbReference>
<evidence type="ECO:0000313" key="9">
    <source>
        <dbReference type="EnsemblMetazoa" id="AEPI006539-PA"/>
    </source>
</evidence>
<feature type="repeat" description="WD" evidence="8">
    <location>
        <begin position="203"/>
        <end position="237"/>
    </location>
</feature>
<dbReference type="PROSITE" id="PS50082">
    <property type="entry name" value="WD_REPEATS_2"/>
    <property type="match status" value="1"/>
</dbReference>
<name>A0A182PHX8_9DIPT</name>
<dbReference type="STRING" id="199890.A0A182PHX8"/>